<keyword evidence="1" id="KW-0812">Transmembrane</keyword>
<dbReference type="EMBL" id="CP036164">
    <property type="protein sequence ID" value="QBF46671.1"/>
    <property type="molecule type" value="Genomic_DNA"/>
</dbReference>
<evidence type="ECO:0000313" key="2">
    <source>
        <dbReference type="EMBL" id="QBF46671.1"/>
    </source>
</evidence>
<dbReference type="Pfam" id="PF16951">
    <property type="entry name" value="MaAIMP_sms"/>
    <property type="match status" value="1"/>
</dbReference>
<reference evidence="2 3" key="1">
    <citation type="submission" date="2019-02" db="EMBL/GenBank/DDBJ databases">
        <title>Genomic data mining of an Antarctic deep-sea actinobacterium, Janibacterlimosus P3-3-X1.</title>
        <authorList>
            <person name="Liao L."/>
            <person name="Chen B."/>
        </authorList>
    </citation>
    <scope>NUCLEOTIDE SEQUENCE [LARGE SCALE GENOMIC DNA]</scope>
    <source>
        <strain evidence="2 3">P3-3-X1</strain>
    </source>
</reference>
<dbReference type="KEGG" id="jli:EXU32_10670"/>
<dbReference type="Proteomes" id="UP000290408">
    <property type="component" value="Chromosome"/>
</dbReference>
<dbReference type="RefSeq" id="WP_130629889.1">
    <property type="nucleotide sequence ID" value="NZ_CP036164.1"/>
</dbReference>
<dbReference type="NCBIfam" id="NF033493">
    <property type="entry name" value="MetS_like_NSS"/>
    <property type="match status" value="1"/>
</dbReference>
<dbReference type="OrthoDB" id="4872176at2"/>
<proteinExistence type="predicted"/>
<sequence length="47" mass="5182">MTTTAIIMMIIAMLTIWGGLVAAIINLNKRGDASAEEIRDVEIHRDL</sequence>
<keyword evidence="1" id="KW-0472">Membrane</keyword>
<organism evidence="2 3">
    <name type="scientific">Janibacter limosus</name>
    <dbReference type="NCBI Taxonomy" id="53458"/>
    <lineage>
        <taxon>Bacteria</taxon>
        <taxon>Bacillati</taxon>
        <taxon>Actinomycetota</taxon>
        <taxon>Actinomycetes</taxon>
        <taxon>Micrococcales</taxon>
        <taxon>Intrasporangiaceae</taxon>
        <taxon>Janibacter</taxon>
    </lineage>
</organism>
<keyword evidence="3" id="KW-1185">Reference proteome</keyword>
<keyword evidence="1" id="KW-1133">Transmembrane helix</keyword>
<dbReference type="AlphaFoldDB" id="A0A4P6MSH4"/>
<dbReference type="InterPro" id="IPR031596">
    <property type="entry name" value="MaAIMP_sms"/>
</dbReference>
<name>A0A4P6MSH4_9MICO</name>
<accession>A0A4P6MSH4</accession>
<feature type="transmembrane region" description="Helical" evidence="1">
    <location>
        <begin position="6"/>
        <end position="27"/>
    </location>
</feature>
<protein>
    <submittedName>
        <fullName evidence="2">Methionine/alanine import family NSS transporter small subunit</fullName>
    </submittedName>
</protein>
<gene>
    <name evidence="2" type="ORF">EXU32_10670</name>
</gene>
<evidence type="ECO:0000313" key="3">
    <source>
        <dbReference type="Proteomes" id="UP000290408"/>
    </source>
</evidence>
<evidence type="ECO:0000256" key="1">
    <source>
        <dbReference type="SAM" id="Phobius"/>
    </source>
</evidence>